<evidence type="ECO:0000313" key="1">
    <source>
        <dbReference type="EMBL" id="AEA44229.1"/>
    </source>
</evidence>
<accession>F2IAS4</accession>
<dbReference type="KEGG" id="fte:Fluta_2243"/>
<dbReference type="RefSeq" id="WP_013686999.1">
    <property type="nucleotide sequence ID" value="NC_015321.1"/>
</dbReference>
<evidence type="ECO:0000313" key="2">
    <source>
        <dbReference type="Proteomes" id="UP000007463"/>
    </source>
</evidence>
<name>F2IAS4_FLUTR</name>
<reference evidence="1 2" key="1">
    <citation type="journal article" date="2011" name="Stand. Genomic Sci.">
        <title>Complete genome sequence of the gliding freshwater bacterium Fluviicola taffensis type strain (RW262).</title>
        <authorList>
            <person name="Woyke T."/>
            <person name="Chertkov O."/>
            <person name="Lapidus A."/>
            <person name="Nolan M."/>
            <person name="Lucas S."/>
            <person name="Del Rio T.G."/>
            <person name="Tice H."/>
            <person name="Cheng J.F."/>
            <person name="Tapia R."/>
            <person name="Han C."/>
            <person name="Goodwin L."/>
            <person name="Pitluck S."/>
            <person name="Liolios K."/>
            <person name="Pagani I."/>
            <person name="Ivanova N."/>
            <person name="Huntemann M."/>
            <person name="Mavromatis K."/>
            <person name="Mikhailova N."/>
            <person name="Pati A."/>
            <person name="Chen A."/>
            <person name="Palaniappan K."/>
            <person name="Land M."/>
            <person name="Hauser L."/>
            <person name="Brambilla E.M."/>
            <person name="Rohde M."/>
            <person name="Mwirichia R."/>
            <person name="Sikorski J."/>
            <person name="Tindall B.J."/>
            <person name="Goker M."/>
            <person name="Bristow J."/>
            <person name="Eisen J.A."/>
            <person name="Markowitz V."/>
            <person name="Hugenholtz P."/>
            <person name="Klenk H.P."/>
            <person name="Kyrpides N.C."/>
        </authorList>
    </citation>
    <scope>NUCLEOTIDE SEQUENCE [LARGE SCALE GENOMIC DNA]</scope>
    <source>
        <strain evidence="2">DSM 16823 / RW262 / RW262</strain>
    </source>
</reference>
<reference evidence="2" key="2">
    <citation type="submission" date="2011-02" db="EMBL/GenBank/DDBJ databases">
        <title>The complete genome of Fluviicola taffensis DSM 16823.</title>
        <authorList>
            <consortium name="US DOE Joint Genome Institute (JGI-PGF)"/>
            <person name="Lucas S."/>
            <person name="Copeland A."/>
            <person name="Lapidus A."/>
            <person name="Bruce D."/>
            <person name="Goodwin L."/>
            <person name="Pitluck S."/>
            <person name="Kyrpides N."/>
            <person name="Mavromatis K."/>
            <person name="Ivanova N."/>
            <person name="Mikhailova N."/>
            <person name="Pagani I."/>
            <person name="Chertkov O."/>
            <person name="Detter J.C."/>
            <person name="Han C."/>
            <person name="Tapia R."/>
            <person name="Land M."/>
            <person name="Hauser L."/>
            <person name="Markowitz V."/>
            <person name="Cheng J.-F."/>
            <person name="Hugenholtz P."/>
            <person name="Woyke T."/>
            <person name="Wu D."/>
            <person name="Tindall B."/>
            <person name="Pomrenke H.G."/>
            <person name="Brambilla E."/>
            <person name="Klenk H.-P."/>
            <person name="Eisen J.A."/>
        </authorList>
    </citation>
    <scope>NUCLEOTIDE SEQUENCE [LARGE SCALE GENOMIC DNA]</scope>
    <source>
        <strain evidence="2">DSM 16823 / RW262 / RW262</strain>
    </source>
</reference>
<dbReference type="Proteomes" id="UP000007463">
    <property type="component" value="Chromosome"/>
</dbReference>
<dbReference type="HOGENOM" id="CLU_1466166_0_0_10"/>
<keyword evidence="2" id="KW-1185">Reference proteome</keyword>
<protein>
    <submittedName>
        <fullName evidence="1">Uncharacterized protein</fullName>
    </submittedName>
</protein>
<proteinExistence type="predicted"/>
<gene>
    <name evidence="1" type="ordered locus">Fluta_2243</name>
</gene>
<sequence>MKGHFIVNKNTAVYVADRSEKELLSQGIEWHNPTINDKTILCANKDLKNFPFKTIDHGAFPYKLVLLKLLQETLFGDSNIEYADVSEEERDYVWSNQFSLSYIEHFKLKRYKVIQAIKSATSFDNNGVTYYLNRKQDVIYLLQALQYCCKEYIEEERKFKIVFPEDFIENYKHCEVINLKGSLS</sequence>
<dbReference type="EMBL" id="CP002542">
    <property type="protein sequence ID" value="AEA44229.1"/>
    <property type="molecule type" value="Genomic_DNA"/>
</dbReference>
<organism evidence="1 2">
    <name type="scientific">Fluviicola taffensis (strain DSM 16823 / NCIMB 13979 / RW262)</name>
    <dbReference type="NCBI Taxonomy" id="755732"/>
    <lineage>
        <taxon>Bacteria</taxon>
        <taxon>Pseudomonadati</taxon>
        <taxon>Bacteroidota</taxon>
        <taxon>Flavobacteriia</taxon>
        <taxon>Flavobacteriales</taxon>
        <taxon>Crocinitomicaceae</taxon>
        <taxon>Fluviicola</taxon>
    </lineage>
</organism>
<dbReference type="AlphaFoldDB" id="F2IAS4"/>